<evidence type="ECO:0000256" key="1">
    <source>
        <dbReference type="ARBA" id="ARBA00022741"/>
    </source>
</evidence>
<dbReference type="PANTHER" id="PTHR43790">
    <property type="entry name" value="CARBOHYDRATE TRANSPORT ATP-BINDING PROTEIN MG119-RELATED"/>
    <property type="match status" value="1"/>
</dbReference>
<organism evidence="4">
    <name type="scientific">marine metagenome</name>
    <dbReference type="NCBI Taxonomy" id="408172"/>
    <lineage>
        <taxon>unclassified sequences</taxon>
        <taxon>metagenomes</taxon>
        <taxon>ecological metagenomes</taxon>
    </lineage>
</organism>
<dbReference type="InterPro" id="IPR003439">
    <property type="entry name" value="ABC_transporter-like_ATP-bd"/>
</dbReference>
<dbReference type="EMBL" id="UINC01048260">
    <property type="protein sequence ID" value="SVB58581.1"/>
    <property type="molecule type" value="Genomic_DNA"/>
</dbReference>
<dbReference type="Pfam" id="PF00005">
    <property type="entry name" value="ABC_tran"/>
    <property type="match status" value="1"/>
</dbReference>
<accession>A0A382F920</accession>
<dbReference type="InterPro" id="IPR027417">
    <property type="entry name" value="P-loop_NTPase"/>
</dbReference>
<sequence length="127" mass="13732">MAKSNIAIELTDVDKHFGAVHANDKVSLSVKTGTIHGIVGENGAGKSTLMSILYGFYQSDSGQIKVFDKEFRATSSKQSIEAGIGMVHQHFMFVENFTVLENVILGSEGGALISESLDKARIELTRL</sequence>
<feature type="domain" description="ABC transporter" evidence="3">
    <location>
        <begin position="25"/>
        <end position="116"/>
    </location>
</feature>
<dbReference type="GO" id="GO:0016887">
    <property type="term" value="F:ATP hydrolysis activity"/>
    <property type="evidence" value="ECO:0007669"/>
    <property type="project" value="InterPro"/>
</dbReference>
<dbReference type="AlphaFoldDB" id="A0A382F920"/>
<evidence type="ECO:0000259" key="3">
    <source>
        <dbReference type="Pfam" id="PF00005"/>
    </source>
</evidence>
<keyword evidence="2" id="KW-0067">ATP-binding</keyword>
<evidence type="ECO:0000313" key="4">
    <source>
        <dbReference type="EMBL" id="SVB58581.1"/>
    </source>
</evidence>
<proteinExistence type="predicted"/>
<gene>
    <name evidence="4" type="ORF">METZ01_LOCUS211435</name>
</gene>
<name>A0A382F920_9ZZZZ</name>
<keyword evidence="1" id="KW-0547">Nucleotide-binding</keyword>
<dbReference type="Gene3D" id="3.40.50.300">
    <property type="entry name" value="P-loop containing nucleotide triphosphate hydrolases"/>
    <property type="match status" value="1"/>
</dbReference>
<dbReference type="PANTHER" id="PTHR43790:SF4">
    <property type="entry name" value="GUANOSINE IMPORT ATP-BINDING PROTEIN NUPO"/>
    <property type="match status" value="1"/>
</dbReference>
<reference evidence="4" key="1">
    <citation type="submission" date="2018-05" db="EMBL/GenBank/DDBJ databases">
        <authorList>
            <person name="Lanie J.A."/>
            <person name="Ng W.-L."/>
            <person name="Kazmierczak K.M."/>
            <person name="Andrzejewski T.M."/>
            <person name="Davidsen T.M."/>
            <person name="Wayne K.J."/>
            <person name="Tettelin H."/>
            <person name="Glass J.I."/>
            <person name="Rusch D."/>
            <person name="Podicherti R."/>
            <person name="Tsui H.-C.T."/>
            <person name="Winkler M.E."/>
        </authorList>
    </citation>
    <scope>NUCLEOTIDE SEQUENCE</scope>
</reference>
<dbReference type="GO" id="GO:0005524">
    <property type="term" value="F:ATP binding"/>
    <property type="evidence" value="ECO:0007669"/>
    <property type="project" value="UniProtKB-KW"/>
</dbReference>
<protein>
    <recommendedName>
        <fullName evidence="3">ABC transporter domain-containing protein</fullName>
    </recommendedName>
</protein>
<dbReference type="SUPFAM" id="SSF52540">
    <property type="entry name" value="P-loop containing nucleoside triphosphate hydrolases"/>
    <property type="match status" value="1"/>
</dbReference>
<dbReference type="InterPro" id="IPR050107">
    <property type="entry name" value="ABC_carbohydrate_import_ATPase"/>
</dbReference>
<evidence type="ECO:0000256" key="2">
    <source>
        <dbReference type="ARBA" id="ARBA00022840"/>
    </source>
</evidence>
<feature type="non-terminal residue" evidence="4">
    <location>
        <position position="127"/>
    </location>
</feature>